<dbReference type="Proteomes" id="UP001371456">
    <property type="component" value="Unassembled WGS sequence"/>
</dbReference>
<dbReference type="EMBL" id="JBANQN010000008">
    <property type="protein sequence ID" value="KAK6782399.1"/>
    <property type="molecule type" value="Genomic_DNA"/>
</dbReference>
<evidence type="ECO:0000313" key="1">
    <source>
        <dbReference type="EMBL" id="KAK6782399.1"/>
    </source>
</evidence>
<reference evidence="1 2" key="1">
    <citation type="submission" date="2024-02" db="EMBL/GenBank/DDBJ databases">
        <title>de novo genome assembly of Solanum bulbocastanum strain 11H21.</title>
        <authorList>
            <person name="Hosaka A.J."/>
        </authorList>
    </citation>
    <scope>NUCLEOTIDE SEQUENCE [LARGE SCALE GENOMIC DNA]</scope>
    <source>
        <tissue evidence="1">Young leaves</tissue>
    </source>
</reference>
<gene>
    <name evidence="1" type="ORF">RDI58_020195</name>
</gene>
<dbReference type="AlphaFoldDB" id="A0AAN8T6R1"/>
<sequence length="17" mass="1866">MGSIESTVTYGPVYFNT</sequence>
<organism evidence="1 2">
    <name type="scientific">Solanum bulbocastanum</name>
    <name type="common">Wild potato</name>
    <dbReference type="NCBI Taxonomy" id="147425"/>
    <lineage>
        <taxon>Eukaryota</taxon>
        <taxon>Viridiplantae</taxon>
        <taxon>Streptophyta</taxon>
        <taxon>Embryophyta</taxon>
        <taxon>Tracheophyta</taxon>
        <taxon>Spermatophyta</taxon>
        <taxon>Magnoliopsida</taxon>
        <taxon>eudicotyledons</taxon>
        <taxon>Gunneridae</taxon>
        <taxon>Pentapetalae</taxon>
        <taxon>asterids</taxon>
        <taxon>lamiids</taxon>
        <taxon>Solanales</taxon>
        <taxon>Solanaceae</taxon>
        <taxon>Solanoideae</taxon>
        <taxon>Solaneae</taxon>
        <taxon>Solanum</taxon>
    </lineage>
</organism>
<accession>A0AAN8T6R1</accession>
<evidence type="ECO:0000313" key="2">
    <source>
        <dbReference type="Proteomes" id="UP001371456"/>
    </source>
</evidence>
<keyword evidence="2" id="KW-1185">Reference proteome</keyword>
<name>A0AAN8T6R1_SOLBU</name>
<comment type="caution">
    <text evidence="1">The sequence shown here is derived from an EMBL/GenBank/DDBJ whole genome shotgun (WGS) entry which is preliminary data.</text>
</comment>
<protein>
    <submittedName>
        <fullName evidence="1">Uncharacterized protein</fullName>
    </submittedName>
</protein>
<proteinExistence type="predicted"/>